<feature type="domain" description="Solute-binding protein family 3/N-terminal" evidence="7">
    <location>
        <begin position="64"/>
        <end position="287"/>
    </location>
</feature>
<comment type="caution">
    <text evidence="8">The sequence shown here is derived from an EMBL/GenBank/DDBJ whole genome shotgun (WGS) entry which is preliminary data.</text>
</comment>
<dbReference type="PROSITE" id="PS51257">
    <property type="entry name" value="PROKAR_LIPOPROTEIN"/>
    <property type="match status" value="1"/>
</dbReference>
<feature type="signal peptide" evidence="6">
    <location>
        <begin position="1"/>
        <end position="24"/>
    </location>
</feature>
<evidence type="ECO:0000256" key="2">
    <source>
        <dbReference type="ARBA" id="ARBA00010333"/>
    </source>
</evidence>
<feature type="compositionally biased region" description="Acidic residues" evidence="5">
    <location>
        <begin position="37"/>
        <end position="48"/>
    </location>
</feature>
<reference evidence="8 9" key="1">
    <citation type="journal article" date="2021" name="ISME Commun">
        <title>Automated analysis of genomic sequences facilitates high-throughput and comprehensive description of bacteria.</title>
        <authorList>
            <person name="Hitch T.C.A."/>
        </authorList>
    </citation>
    <scope>NUCLEOTIDE SEQUENCE [LARGE SCALE GENOMIC DNA]</scope>
    <source>
        <strain evidence="8 9">Sanger_18</strain>
    </source>
</reference>
<dbReference type="PROSITE" id="PS01039">
    <property type="entry name" value="SBP_BACTERIAL_3"/>
    <property type="match status" value="1"/>
</dbReference>
<evidence type="ECO:0000256" key="5">
    <source>
        <dbReference type="SAM" id="MobiDB-lite"/>
    </source>
</evidence>
<evidence type="ECO:0000256" key="6">
    <source>
        <dbReference type="SAM" id="SignalP"/>
    </source>
</evidence>
<protein>
    <submittedName>
        <fullName evidence="8">Amino acid ABC transporter substrate-binding protein</fullName>
    </submittedName>
</protein>
<gene>
    <name evidence="8" type="ORF">OCV77_08500</name>
</gene>
<dbReference type="EMBL" id="JAOQKJ010000006">
    <property type="protein sequence ID" value="MCU6744534.1"/>
    <property type="molecule type" value="Genomic_DNA"/>
</dbReference>
<dbReference type="PANTHER" id="PTHR35936">
    <property type="entry name" value="MEMBRANE-BOUND LYTIC MUREIN TRANSGLYCOSYLASE F"/>
    <property type="match status" value="1"/>
</dbReference>
<dbReference type="Pfam" id="PF00497">
    <property type="entry name" value="SBP_bac_3"/>
    <property type="match status" value="1"/>
</dbReference>
<dbReference type="SMART" id="SM00062">
    <property type="entry name" value="PBPb"/>
    <property type="match status" value="1"/>
</dbReference>
<dbReference type="PANTHER" id="PTHR35936:SF34">
    <property type="entry name" value="ABC TRANSPORTER EXTRACELLULAR-BINDING PROTEIN YCKB-RELATED"/>
    <property type="match status" value="1"/>
</dbReference>
<sequence length="293" mass="31338">MKKLLAMAVTAAFTVSMLVGCGQSAETTDASVQETTQETETEAADEETAGTADAASEDTAERTTFTVGFDAEFPPYGYMDESGEYTGFDLELAQEVCDRNGWELVKQPIDWDSKDMELSSGAIDCIWNGFTMNGREDAYTFSVPYVDNSQVFVVAADSGITVFDDLAGKNVGVQKDSSALAALEGDAADLAATFGNLTQYSDYNTAFMDLEQGAIDALAIDVGVADYQIASRGEGFVKLSENLASEQYGIGFKLGNVELKDQVEKTLLEMADDGTFGKIAEKYGLSDSVCLGK</sequence>
<comment type="subcellular location">
    <subcellularLocation>
        <location evidence="1">Cell envelope</location>
    </subcellularLocation>
</comment>
<evidence type="ECO:0000313" key="9">
    <source>
        <dbReference type="Proteomes" id="UP001652432"/>
    </source>
</evidence>
<evidence type="ECO:0000256" key="1">
    <source>
        <dbReference type="ARBA" id="ARBA00004196"/>
    </source>
</evidence>
<evidence type="ECO:0000313" key="8">
    <source>
        <dbReference type="EMBL" id="MCU6744534.1"/>
    </source>
</evidence>
<dbReference type="Gene3D" id="3.40.190.10">
    <property type="entry name" value="Periplasmic binding protein-like II"/>
    <property type="match status" value="2"/>
</dbReference>
<evidence type="ECO:0000259" key="7">
    <source>
        <dbReference type="SMART" id="SM00062"/>
    </source>
</evidence>
<dbReference type="InterPro" id="IPR001638">
    <property type="entry name" value="Solute-binding_3/MltF_N"/>
</dbReference>
<evidence type="ECO:0000256" key="4">
    <source>
        <dbReference type="RuleBase" id="RU003744"/>
    </source>
</evidence>
<name>A0ABT2T411_9FIRM</name>
<keyword evidence="9" id="KW-1185">Reference proteome</keyword>
<comment type="similarity">
    <text evidence="2 4">Belongs to the bacterial solute-binding protein 3 family.</text>
</comment>
<dbReference type="RefSeq" id="WP_262574614.1">
    <property type="nucleotide sequence ID" value="NZ_JAOQKJ010000006.1"/>
</dbReference>
<organism evidence="8 9">
    <name type="scientific">Suilimivivens aceti</name>
    <dbReference type="NCBI Taxonomy" id="2981774"/>
    <lineage>
        <taxon>Bacteria</taxon>
        <taxon>Bacillati</taxon>
        <taxon>Bacillota</taxon>
        <taxon>Clostridia</taxon>
        <taxon>Lachnospirales</taxon>
        <taxon>Lachnospiraceae</taxon>
        <taxon>Suilimivivens</taxon>
    </lineage>
</organism>
<dbReference type="SUPFAM" id="SSF53850">
    <property type="entry name" value="Periplasmic binding protein-like II"/>
    <property type="match status" value="1"/>
</dbReference>
<dbReference type="CDD" id="cd00996">
    <property type="entry name" value="PBP2_AatB_like"/>
    <property type="match status" value="1"/>
</dbReference>
<accession>A0ABT2T411</accession>
<proteinExistence type="inferred from homology"/>
<dbReference type="Proteomes" id="UP001652432">
    <property type="component" value="Unassembled WGS sequence"/>
</dbReference>
<evidence type="ECO:0000256" key="3">
    <source>
        <dbReference type="ARBA" id="ARBA00022729"/>
    </source>
</evidence>
<dbReference type="InterPro" id="IPR018313">
    <property type="entry name" value="SBP_3_CS"/>
</dbReference>
<feature type="region of interest" description="Disordered" evidence="5">
    <location>
        <begin position="27"/>
        <end position="60"/>
    </location>
</feature>
<feature type="chain" id="PRO_5045839383" evidence="6">
    <location>
        <begin position="25"/>
        <end position="293"/>
    </location>
</feature>
<keyword evidence="3 6" id="KW-0732">Signal</keyword>